<proteinExistence type="predicted"/>
<keyword evidence="5" id="KW-1185">Reference proteome</keyword>
<evidence type="ECO:0000313" key="5">
    <source>
        <dbReference type="Proteomes" id="UP000054498"/>
    </source>
</evidence>
<organism evidence="4 5">
    <name type="scientific">Monoraphidium neglectum</name>
    <dbReference type="NCBI Taxonomy" id="145388"/>
    <lineage>
        <taxon>Eukaryota</taxon>
        <taxon>Viridiplantae</taxon>
        <taxon>Chlorophyta</taxon>
        <taxon>core chlorophytes</taxon>
        <taxon>Chlorophyceae</taxon>
        <taxon>CS clade</taxon>
        <taxon>Sphaeropleales</taxon>
        <taxon>Selenastraceae</taxon>
        <taxon>Monoraphidium</taxon>
    </lineage>
</organism>
<dbReference type="PANTHER" id="PTHR45644:SF56">
    <property type="entry name" value="AAA ATPASE, PUTATIVE (AFU_ORTHOLOGUE AFUA_2G12920)-RELATED"/>
    <property type="match status" value="1"/>
</dbReference>
<dbReference type="Proteomes" id="UP000054498">
    <property type="component" value="Unassembled WGS sequence"/>
</dbReference>
<protein>
    <recommendedName>
        <fullName evidence="3">ATPase AAA-type core domain-containing protein</fullName>
    </recommendedName>
</protein>
<sequence length="183" mass="20150">MLGGLMFALKITLSYMDPYREQRKEAKRQALLLKQRLGRSLVLNEYEQLLAASVLNPHQIDVSLDDVGGLDGVKRDMRLRVLRPLREHDAVSALLWRPVKGVLLYGPPGTGKTMLAKAMAREADCFFLNITASAVLSKWYGDANKVQASPIGNPAGRALAPPPPAPLSPGRLFARRGRLALRL</sequence>
<dbReference type="EMBL" id="KK101989">
    <property type="protein sequence ID" value="KIY98999.1"/>
    <property type="molecule type" value="Genomic_DNA"/>
</dbReference>
<gene>
    <name evidence="4" type="ORF">MNEG_8966</name>
</gene>
<dbReference type="STRING" id="145388.A0A0D2M6F4"/>
<dbReference type="GO" id="GO:0005524">
    <property type="term" value="F:ATP binding"/>
    <property type="evidence" value="ECO:0007669"/>
    <property type="project" value="UniProtKB-KW"/>
</dbReference>
<dbReference type="SUPFAM" id="SSF52540">
    <property type="entry name" value="P-loop containing nucleoside triphosphate hydrolases"/>
    <property type="match status" value="1"/>
</dbReference>
<dbReference type="OrthoDB" id="10254455at2759"/>
<dbReference type="InterPro" id="IPR051701">
    <property type="entry name" value="Mito_OM_Translocase_MSP1"/>
</dbReference>
<dbReference type="KEGG" id="mng:MNEG_8966"/>
<dbReference type="GO" id="GO:0005741">
    <property type="term" value="C:mitochondrial outer membrane"/>
    <property type="evidence" value="ECO:0007669"/>
    <property type="project" value="TreeGrafter"/>
</dbReference>
<dbReference type="Pfam" id="PF00004">
    <property type="entry name" value="AAA"/>
    <property type="match status" value="1"/>
</dbReference>
<dbReference type="AlphaFoldDB" id="A0A0D2M6F4"/>
<evidence type="ECO:0000313" key="4">
    <source>
        <dbReference type="EMBL" id="KIY98999.1"/>
    </source>
</evidence>
<keyword evidence="2" id="KW-0067">ATP-binding</keyword>
<dbReference type="GO" id="GO:0016887">
    <property type="term" value="F:ATP hydrolysis activity"/>
    <property type="evidence" value="ECO:0007669"/>
    <property type="project" value="InterPro"/>
</dbReference>
<name>A0A0D2M6F4_9CHLO</name>
<dbReference type="Gene3D" id="3.40.50.300">
    <property type="entry name" value="P-loop containing nucleotide triphosphate hydrolases"/>
    <property type="match status" value="1"/>
</dbReference>
<evidence type="ECO:0000256" key="2">
    <source>
        <dbReference type="ARBA" id="ARBA00022840"/>
    </source>
</evidence>
<dbReference type="RefSeq" id="XP_013898019.1">
    <property type="nucleotide sequence ID" value="XM_014042565.1"/>
</dbReference>
<dbReference type="InterPro" id="IPR027417">
    <property type="entry name" value="P-loop_NTPase"/>
</dbReference>
<dbReference type="InterPro" id="IPR003959">
    <property type="entry name" value="ATPase_AAA_core"/>
</dbReference>
<keyword evidence="1" id="KW-0547">Nucleotide-binding</keyword>
<feature type="domain" description="ATPase AAA-type core" evidence="3">
    <location>
        <begin position="102"/>
        <end position="145"/>
    </location>
</feature>
<evidence type="ECO:0000259" key="3">
    <source>
        <dbReference type="Pfam" id="PF00004"/>
    </source>
</evidence>
<evidence type="ECO:0000256" key="1">
    <source>
        <dbReference type="ARBA" id="ARBA00022741"/>
    </source>
</evidence>
<accession>A0A0D2M6F4</accession>
<dbReference type="PANTHER" id="PTHR45644">
    <property type="entry name" value="AAA ATPASE, PUTATIVE (AFU_ORTHOLOGUE AFUA_2G12920)-RELATED-RELATED"/>
    <property type="match status" value="1"/>
</dbReference>
<reference evidence="4 5" key="1">
    <citation type="journal article" date="2013" name="BMC Genomics">
        <title>Reconstruction of the lipid metabolism for the microalga Monoraphidium neglectum from its genome sequence reveals characteristics suitable for biofuel production.</title>
        <authorList>
            <person name="Bogen C."/>
            <person name="Al-Dilaimi A."/>
            <person name="Albersmeier A."/>
            <person name="Wichmann J."/>
            <person name="Grundmann M."/>
            <person name="Rupp O."/>
            <person name="Lauersen K.J."/>
            <person name="Blifernez-Klassen O."/>
            <person name="Kalinowski J."/>
            <person name="Goesmann A."/>
            <person name="Mussgnug J.H."/>
            <person name="Kruse O."/>
        </authorList>
    </citation>
    <scope>NUCLEOTIDE SEQUENCE [LARGE SCALE GENOMIC DNA]</scope>
    <source>
        <strain evidence="4 5">SAG 48.87</strain>
    </source>
</reference>
<dbReference type="GeneID" id="25741841"/>